<organism evidence="2 3">
    <name type="scientific">Aquabacter spiritensis</name>
    <dbReference type="NCBI Taxonomy" id="933073"/>
    <lineage>
        <taxon>Bacteria</taxon>
        <taxon>Pseudomonadati</taxon>
        <taxon>Pseudomonadota</taxon>
        <taxon>Alphaproteobacteria</taxon>
        <taxon>Hyphomicrobiales</taxon>
        <taxon>Xanthobacteraceae</taxon>
        <taxon>Aquabacter</taxon>
    </lineage>
</organism>
<evidence type="ECO:0000256" key="1">
    <source>
        <dbReference type="SAM" id="SignalP"/>
    </source>
</evidence>
<sequence>MNMRSMLAAGLLACLPSVGFAADPILAVGFVVKDAITAKVSAVDAKSRTVTLVGPKGNWLVVKASPEMQNFPQIKVGDTVAAAMEQITEISVVHANDGTPVPVDVKTLDTAPAGARPGMIVTDRREIAATITAIAADTRTVTLQGPAGNSVDIKVPGDQDGFKKLSVGDHVIFRQITVAGIADIGK</sequence>
<comment type="caution">
    <text evidence="2">The sequence shown here is derived from an EMBL/GenBank/DDBJ whole genome shotgun (WGS) entry which is preliminary data.</text>
</comment>
<protein>
    <recommendedName>
        <fullName evidence="4">Copper binding protein CusF</fullName>
    </recommendedName>
</protein>
<accession>A0A4V2UX79</accession>
<dbReference type="RefSeq" id="WP_132034081.1">
    <property type="nucleotide sequence ID" value="NZ_SMAI01000013.1"/>
</dbReference>
<reference evidence="2 3" key="1">
    <citation type="submission" date="2019-03" db="EMBL/GenBank/DDBJ databases">
        <title>Genomic Encyclopedia of Type Strains, Phase IV (KMG-IV): sequencing the most valuable type-strain genomes for metagenomic binning, comparative biology and taxonomic classification.</title>
        <authorList>
            <person name="Goeker M."/>
        </authorList>
    </citation>
    <scope>NUCLEOTIDE SEQUENCE [LARGE SCALE GENOMIC DNA]</scope>
    <source>
        <strain evidence="2 3">DSM 9035</strain>
    </source>
</reference>
<gene>
    <name evidence="2" type="ORF">EDC64_11398</name>
</gene>
<dbReference type="EMBL" id="SMAI01000013">
    <property type="protein sequence ID" value="TCT02448.1"/>
    <property type="molecule type" value="Genomic_DNA"/>
</dbReference>
<proteinExistence type="predicted"/>
<keyword evidence="3" id="KW-1185">Reference proteome</keyword>
<evidence type="ECO:0008006" key="4">
    <source>
        <dbReference type="Google" id="ProtNLM"/>
    </source>
</evidence>
<dbReference type="OrthoDB" id="8684916at2"/>
<evidence type="ECO:0000313" key="3">
    <source>
        <dbReference type="Proteomes" id="UP000294664"/>
    </source>
</evidence>
<feature type="chain" id="PRO_5020288632" description="Copper binding protein CusF" evidence="1">
    <location>
        <begin position="22"/>
        <end position="186"/>
    </location>
</feature>
<name>A0A4V2UX79_9HYPH</name>
<feature type="signal peptide" evidence="1">
    <location>
        <begin position="1"/>
        <end position="21"/>
    </location>
</feature>
<evidence type="ECO:0000313" key="2">
    <source>
        <dbReference type="EMBL" id="TCT02448.1"/>
    </source>
</evidence>
<dbReference type="AlphaFoldDB" id="A0A4V2UX79"/>
<dbReference type="Proteomes" id="UP000294664">
    <property type="component" value="Unassembled WGS sequence"/>
</dbReference>
<keyword evidence="1" id="KW-0732">Signal</keyword>